<dbReference type="InterPro" id="IPR000631">
    <property type="entry name" value="CARKD"/>
</dbReference>
<evidence type="ECO:0000256" key="5">
    <source>
        <dbReference type="ARBA" id="ARBA00023239"/>
    </source>
</evidence>
<dbReference type="GO" id="GO:0046496">
    <property type="term" value="P:nicotinamide nucleotide metabolic process"/>
    <property type="evidence" value="ECO:0007669"/>
    <property type="project" value="UniProtKB-UniRule"/>
</dbReference>
<dbReference type="NCBIfam" id="TIGR00196">
    <property type="entry name" value="yjeF_cterm"/>
    <property type="match status" value="1"/>
</dbReference>
<comment type="similarity">
    <text evidence="6">Belongs to the NnrD/CARKD family.</text>
</comment>
<dbReference type="Proteomes" id="UP000285710">
    <property type="component" value="Unassembled WGS sequence"/>
</dbReference>
<gene>
    <name evidence="6" type="primary">nnrD</name>
    <name evidence="9" type="ORF">D2T33_12910</name>
</gene>
<dbReference type="PROSITE" id="PS51383">
    <property type="entry name" value="YJEF_C_3"/>
    <property type="match status" value="1"/>
</dbReference>
<dbReference type="GO" id="GO:0005524">
    <property type="term" value="F:ATP binding"/>
    <property type="evidence" value="ECO:0007669"/>
    <property type="project" value="UniProtKB-KW"/>
</dbReference>
<organism evidence="9 10">
    <name type="scientific">Paenirhodobacter populi</name>
    <dbReference type="NCBI Taxonomy" id="2306993"/>
    <lineage>
        <taxon>Bacteria</taxon>
        <taxon>Pseudomonadati</taxon>
        <taxon>Pseudomonadota</taxon>
        <taxon>Alphaproteobacteria</taxon>
        <taxon>Rhodobacterales</taxon>
        <taxon>Rhodobacter group</taxon>
        <taxon>Paenirhodobacter</taxon>
    </lineage>
</organism>
<feature type="binding site" evidence="6">
    <location>
        <position position="147"/>
    </location>
    <ligand>
        <name>(6S)-NADPHX</name>
        <dbReference type="ChEBI" id="CHEBI:64076"/>
    </ligand>
</feature>
<name>A0A443ISC2_9RHOB</name>
<dbReference type="PANTHER" id="PTHR12592">
    <property type="entry name" value="ATP-DEPENDENT (S)-NAD(P)H-HYDRATE DEHYDRATASE FAMILY MEMBER"/>
    <property type="match status" value="1"/>
</dbReference>
<keyword evidence="1 6" id="KW-0547">Nucleotide-binding</keyword>
<reference evidence="9 10" key="2">
    <citation type="submission" date="2019-01" db="EMBL/GenBank/DDBJ databases">
        <authorList>
            <person name="Li Y."/>
        </authorList>
    </citation>
    <scope>NUCLEOTIDE SEQUENCE [LARGE SCALE GENOMIC DNA]</scope>
    <source>
        <strain evidence="9 10">2D-5</strain>
    </source>
</reference>
<dbReference type="EC" id="4.2.1.136" evidence="6"/>
<dbReference type="Gene3D" id="3.40.1190.20">
    <property type="match status" value="1"/>
</dbReference>
<feature type="domain" description="YjeF C-terminal" evidence="8">
    <location>
        <begin position="112"/>
        <end position="389"/>
    </location>
</feature>
<evidence type="ECO:0000256" key="7">
    <source>
        <dbReference type="SAM" id="MobiDB-lite"/>
    </source>
</evidence>
<feature type="binding site" evidence="6">
    <location>
        <position position="335"/>
    </location>
    <ligand>
        <name>(6S)-NADPHX</name>
        <dbReference type="ChEBI" id="CHEBI:64076"/>
    </ligand>
</feature>
<proteinExistence type="inferred from homology"/>
<dbReference type="EMBL" id="SAUW01000012">
    <property type="protein sequence ID" value="RWR10548.1"/>
    <property type="molecule type" value="Genomic_DNA"/>
</dbReference>
<evidence type="ECO:0000256" key="2">
    <source>
        <dbReference type="ARBA" id="ARBA00022840"/>
    </source>
</evidence>
<evidence type="ECO:0000313" key="10">
    <source>
        <dbReference type="Proteomes" id="UP000285710"/>
    </source>
</evidence>
<keyword evidence="5 6" id="KW-0456">Lyase</keyword>
<comment type="function">
    <text evidence="6">Catalyzes the dehydration of the S-form of NAD(P)HX at the expense of ADP, which is converted to AMP. Together with NAD(P)HX epimerase, which catalyzes the epimerization of the S- and R-forms, the enzyme allows the repair of both epimers of NAD(P)HX, a damaged form of NAD(P)H that is a result of enzymatic or heat-dependent hydration.</text>
</comment>
<comment type="catalytic activity">
    <reaction evidence="6">
        <text>(6S)-NADHX + ADP = AMP + phosphate + NADH + H(+)</text>
        <dbReference type="Rhea" id="RHEA:32223"/>
        <dbReference type="ChEBI" id="CHEBI:15378"/>
        <dbReference type="ChEBI" id="CHEBI:43474"/>
        <dbReference type="ChEBI" id="CHEBI:57945"/>
        <dbReference type="ChEBI" id="CHEBI:64074"/>
        <dbReference type="ChEBI" id="CHEBI:456215"/>
        <dbReference type="ChEBI" id="CHEBI:456216"/>
        <dbReference type="EC" id="4.2.1.136"/>
    </reaction>
</comment>
<comment type="cofactor">
    <cofactor evidence="6">
        <name>Mg(2+)</name>
        <dbReference type="ChEBI" id="CHEBI:18420"/>
    </cofactor>
</comment>
<protein>
    <recommendedName>
        <fullName evidence="6">ADP-dependent (S)-NAD(P)H-hydrate dehydratase</fullName>
        <ecNumber evidence="6">4.2.1.136</ecNumber>
    </recommendedName>
    <alternativeName>
        <fullName evidence="6">ADP-dependent NAD(P)HX dehydratase</fullName>
    </alternativeName>
</protein>
<evidence type="ECO:0000256" key="3">
    <source>
        <dbReference type="ARBA" id="ARBA00022857"/>
    </source>
</evidence>
<evidence type="ECO:0000256" key="1">
    <source>
        <dbReference type="ARBA" id="ARBA00022741"/>
    </source>
</evidence>
<dbReference type="CDD" id="cd01171">
    <property type="entry name" value="YXKO-related"/>
    <property type="match status" value="1"/>
</dbReference>
<dbReference type="InterPro" id="IPR029056">
    <property type="entry name" value="Ribokinase-like"/>
</dbReference>
<feature type="binding site" evidence="6">
    <location>
        <position position="211"/>
    </location>
    <ligand>
        <name>(6S)-NADPHX</name>
        <dbReference type="ChEBI" id="CHEBI:64076"/>
    </ligand>
</feature>
<sequence>MPGPTRYQPTSTPVPAATMPAAGPGPIMPASAPAPPIVTAATARTPSGCAVPRLLNTSLTMRPPIHIGGACRIIMAELRRDRALTVPPPRANLKQGPSPPRKEAVPMTRLIVADAAMRNLLAKREDAHKYVYGHALVLSGGPGKGGAARLAARAALRVGAGLVTVAAPQPAIAEHAAQLNAVMLTPLPDSYSLRGMLTQDKRLNALLLGPGMGINRAREMVPAALWAERATVLDADAITAFAENPVQLFGMLHDKVVLTPHMGEFGRLFPDLAQAAKDGSLTHVEATRHAADRAGCTVLLKGAETAIAAPTGETALHRAVGSTAAPWLATAGSGDVLSGIVTGLLARGLSPFDAAGTGAWLHAAAARAYGPGLISEDLPEMLPRVFADLGL</sequence>
<keyword evidence="3 6" id="KW-0521">NADP</keyword>
<dbReference type="GO" id="GO:0052855">
    <property type="term" value="F:ADP-dependent NAD(P)H-hydrate dehydratase activity"/>
    <property type="evidence" value="ECO:0007669"/>
    <property type="project" value="UniProtKB-UniRule"/>
</dbReference>
<dbReference type="SUPFAM" id="SSF53613">
    <property type="entry name" value="Ribokinase-like"/>
    <property type="match status" value="1"/>
</dbReference>
<dbReference type="GO" id="GO:0110051">
    <property type="term" value="P:metabolite repair"/>
    <property type="evidence" value="ECO:0007669"/>
    <property type="project" value="TreeGrafter"/>
</dbReference>
<comment type="catalytic activity">
    <reaction evidence="6">
        <text>(6S)-NADPHX + ADP = AMP + phosphate + NADPH + H(+)</text>
        <dbReference type="Rhea" id="RHEA:32235"/>
        <dbReference type="ChEBI" id="CHEBI:15378"/>
        <dbReference type="ChEBI" id="CHEBI:43474"/>
        <dbReference type="ChEBI" id="CHEBI:57783"/>
        <dbReference type="ChEBI" id="CHEBI:64076"/>
        <dbReference type="ChEBI" id="CHEBI:456215"/>
        <dbReference type="ChEBI" id="CHEBI:456216"/>
        <dbReference type="EC" id="4.2.1.136"/>
    </reaction>
</comment>
<dbReference type="PROSITE" id="PS01050">
    <property type="entry name" value="YJEF_C_2"/>
    <property type="match status" value="1"/>
</dbReference>
<dbReference type="AlphaFoldDB" id="A0A443ISC2"/>
<dbReference type="InterPro" id="IPR017953">
    <property type="entry name" value="Carbohydrate_kinase_pred_CS"/>
</dbReference>
<feature type="binding site" evidence="6">
    <location>
        <position position="334"/>
    </location>
    <ligand>
        <name>AMP</name>
        <dbReference type="ChEBI" id="CHEBI:456215"/>
    </ligand>
</feature>
<comment type="subunit">
    <text evidence="6">Homotetramer.</text>
</comment>
<feature type="binding site" evidence="6">
    <location>
        <position position="261"/>
    </location>
    <ligand>
        <name>(6S)-NADPHX</name>
        <dbReference type="ChEBI" id="CHEBI:64076"/>
    </ligand>
</feature>
<comment type="caution">
    <text evidence="9">The sequence shown here is derived from an EMBL/GenBank/DDBJ whole genome shotgun (WGS) entry which is preliminary data.</text>
</comment>
<feature type="binding site" evidence="6">
    <location>
        <begin position="301"/>
        <end position="305"/>
    </location>
    <ligand>
        <name>AMP</name>
        <dbReference type="ChEBI" id="CHEBI:456215"/>
    </ligand>
</feature>
<dbReference type="PANTHER" id="PTHR12592:SF0">
    <property type="entry name" value="ATP-DEPENDENT (S)-NAD(P)H-HYDRATE DEHYDRATASE"/>
    <property type="match status" value="1"/>
</dbReference>
<reference evidence="9 10" key="1">
    <citation type="submission" date="2019-01" db="EMBL/GenBank/DDBJ databases">
        <title>Sinorhodobacter populi sp. nov. isolated from the symptomatic bark tissue of Populus euramericana canker.</title>
        <authorList>
            <person name="Xu G."/>
        </authorList>
    </citation>
    <scope>NUCLEOTIDE SEQUENCE [LARGE SCALE GENOMIC DNA]</scope>
    <source>
        <strain evidence="9 10">2D-5</strain>
    </source>
</reference>
<keyword evidence="10" id="KW-1185">Reference proteome</keyword>
<evidence type="ECO:0000313" key="9">
    <source>
        <dbReference type="EMBL" id="RWR10548.1"/>
    </source>
</evidence>
<dbReference type="HAMAP" id="MF_01965">
    <property type="entry name" value="NADHX_dehydratase"/>
    <property type="match status" value="1"/>
</dbReference>
<accession>A0A443ISC2</accession>
<feature type="compositionally biased region" description="Low complexity" evidence="7">
    <location>
        <begin position="9"/>
        <end position="28"/>
    </location>
</feature>
<dbReference type="Pfam" id="PF01256">
    <property type="entry name" value="Carb_kinase"/>
    <property type="match status" value="1"/>
</dbReference>
<keyword evidence="2 6" id="KW-0067">ATP-binding</keyword>
<keyword evidence="4 6" id="KW-0520">NAD</keyword>
<feature type="region of interest" description="Disordered" evidence="7">
    <location>
        <begin position="1"/>
        <end position="28"/>
    </location>
</feature>
<evidence type="ECO:0000256" key="6">
    <source>
        <dbReference type="HAMAP-Rule" id="MF_01965"/>
    </source>
</evidence>
<evidence type="ECO:0000259" key="8">
    <source>
        <dbReference type="PROSITE" id="PS51383"/>
    </source>
</evidence>
<dbReference type="GO" id="GO:0052856">
    <property type="term" value="F:NAD(P)HX epimerase activity"/>
    <property type="evidence" value="ECO:0007669"/>
    <property type="project" value="TreeGrafter"/>
</dbReference>
<evidence type="ECO:0000256" key="4">
    <source>
        <dbReference type="ARBA" id="ARBA00023027"/>
    </source>
</evidence>